<organism evidence="1">
    <name type="scientific">freshwater metagenome</name>
    <dbReference type="NCBI Taxonomy" id="449393"/>
    <lineage>
        <taxon>unclassified sequences</taxon>
        <taxon>metagenomes</taxon>
        <taxon>ecological metagenomes</taxon>
    </lineage>
</organism>
<dbReference type="AlphaFoldDB" id="A0A6J7SZG1"/>
<name>A0A6J7SZG1_9ZZZZ</name>
<proteinExistence type="predicted"/>
<protein>
    <submittedName>
        <fullName evidence="1">Unannotated protein</fullName>
    </submittedName>
</protein>
<evidence type="ECO:0000313" key="1">
    <source>
        <dbReference type="EMBL" id="CAB5046719.1"/>
    </source>
</evidence>
<sequence length="50" mass="5509">MGPFALSELANFLHLISVGKDRVVGTPGGCEFERNWICIDDDHGGRHHGF</sequence>
<gene>
    <name evidence="1" type="ORF">UFOPK4295_00428</name>
</gene>
<accession>A0A6J7SZG1</accession>
<reference evidence="1" key="1">
    <citation type="submission" date="2020-05" db="EMBL/GenBank/DDBJ databases">
        <authorList>
            <person name="Chiriac C."/>
            <person name="Salcher M."/>
            <person name="Ghai R."/>
            <person name="Kavagutti S V."/>
        </authorList>
    </citation>
    <scope>NUCLEOTIDE SEQUENCE</scope>
</reference>
<dbReference type="EMBL" id="CAFBQF010000014">
    <property type="protein sequence ID" value="CAB5046719.1"/>
    <property type="molecule type" value="Genomic_DNA"/>
</dbReference>